<comment type="caution">
    <text evidence="1">The sequence shown here is derived from an EMBL/GenBank/DDBJ whole genome shotgun (WGS) entry which is preliminary data.</text>
</comment>
<evidence type="ECO:0000313" key="1">
    <source>
        <dbReference type="EMBL" id="MDT0261601.1"/>
    </source>
</evidence>
<proteinExistence type="predicted"/>
<dbReference type="EC" id="2.4.-.-" evidence="1"/>
<keyword evidence="1" id="KW-0328">Glycosyltransferase</keyword>
<evidence type="ECO:0000313" key="2">
    <source>
        <dbReference type="Proteomes" id="UP001183176"/>
    </source>
</evidence>
<dbReference type="PROSITE" id="PS51257">
    <property type="entry name" value="PROKAR_LIPOPROTEIN"/>
    <property type="match status" value="1"/>
</dbReference>
<reference evidence="2" key="1">
    <citation type="submission" date="2023-07" db="EMBL/GenBank/DDBJ databases">
        <title>30 novel species of actinomycetes from the DSMZ collection.</title>
        <authorList>
            <person name="Nouioui I."/>
        </authorList>
    </citation>
    <scope>NUCLEOTIDE SEQUENCE [LARGE SCALE GENOMIC DNA]</scope>
    <source>
        <strain evidence="2">DSM 44399</strain>
    </source>
</reference>
<dbReference type="Proteomes" id="UP001183176">
    <property type="component" value="Unassembled WGS sequence"/>
</dbReference>
<sequence length="74" mass="7780">MQRRCSTRFSGRSRFGLVMIEALATGTPVVATACGSAPEIIEHLRLYTELTGQSVRSSVRPTRAVASTALGGAA</sequence>
<keyword evidence="1" id="KW-0808">Transferase</keyword>
<accession>A0ABU2J9E2</accession>
<protein>
    <submittedName>
        <fullName evidence="1">Glycosyltransferase</fullName>
        <ecNumber evidence="1">2.4.-.-</ecNumber>
    </submittedName>
</protein>
<organism evidence="1 2">
    <name type="scientific">Jatrophihabitans lederbergiae</name>
    <dbReference type="NCBI Taxonomy" id="3075547"/>
    <lineage>
        <taxon>Bacteria</taxon>
        <taxon>Bacillati</taxon>
        <taxon>Actinomycetota</taxon>
        <taxon>Actinomycetes</taxon>
        <taxon>Jatrophihabitantales</taxon>
        <taxon>Jatrophihabitantaceae</taxon>
        <taxon>Jatrophihabitans</taxon>
    </lineage>
</organism>
<keyword evidence="2" id="KW-1185">Reference proteome</keyword>
<gene>
    <name evidence="1" type="ORF">RM423_09370</name>
</gene>
<dbReference type="EMBL" id="JAVREH010000009">
    <property type="protein sequence ID" value="MDT0261601.1"/>
    <property type="molecule type" value="Genomic_DNA"/>
</dbReference>
<dbReference type="Pfam" id="PF13692">
    <property type="entry name" value="Glyco_trans_1_4"/>
    <property type="match status" value="1"/>
</dbReference>
<dbReference type="SUPFAM" id="SSF53756">
    <property type="entry name" value="UDP-Glycosyltransferase/glycogen phosphorylase"/>
    <property type="match status" value="1"/>
</dbReference>
<name>A0ABU2J9E2_9ACTN</name>
<dbReference type="Gene3D" id="3.40.50.2000">
    <property type="entry name" value="Glycogen Phosphorylase B"/>
    <property type="match status" value="1"/>
</dbReference>
<dbReference type="GO" id="GO:0016757">
    <property type="term" value="F:glycosyltransferase activity"/>
    <property type="evidence" value="ECO:0007669"/>
    <property type="project" value="UniProtKB-KW"/>
</dbReference>